<feature type="compositionally biased region" description="Basic and acidic residues" evidence="1">
    <location>
        <begin position="1"/>
        <end position="12"/>
    </location>
</feature>
<dbReference type="Proteomes" id="UP001059380">
    <property type="component" value="Chromosome"/>
</dbReference>
<feature type="region of interest" description="Disordered" evidence="1">
    <location>
        <begin position="1"/>
        <end position="96"/>
    </location>
</feature>
<feature type="compositionally biased region" description="Basic and acidic residues" evidence="1">
    <location>
        <begin position="80"/>
        <end position="92"/>
    </location>
</feature>
<dbReference type="RefSeq" id="WP_260792677.1">
    <property type="nucleotide sequence ID" value="NZ_CP093313.1"/>
</dbReference>
<protein>
    <submittedName>
        <fullName evidence="2">Uncharacterized protein</fullName>
    </submittedName>
</protein>
<dbReference type="AlphaFoldDB" id="A0A9J7BL29"/>
<organism evidence="2 3">
    <name type="scientific">Occallatibacter riparius</name>
    <dbReference type="NCBI Taxonomy" id="1002689"/>
    <lineage>
        <taxon>Bacteria</taxon>
        <taxon>Pseudomonadati</taxon>
        <taxon>Acidobacteriota</taxon>
        <taxon>Terriglobia</taxon>
        <taxon>Terriglobales</taxon>
        <taxon>Acidobacteriaceae</taxon>
        <taxon>Occallatibacter</taxon>
    </lineage>
</organism>
<accession>A0A9J7BL29</accession>
<dbReference type="KEGG" id="orp:MOP44_22585"/>
<sequence length="151" mass="16443">MATEKKGSERQEPSGFTPRTGGLTSEYAREQGWDTNEEQRAKRPKEKQEYDGGRDYEYGAQDFGDTAVDTSSAQPTGNELGRDKKSEGDKRARGGCICRLSPDQGLVQDRREGESSLDDGRAAAGESHVRLGARVAGLVLVAVPLDLLARR</sequence>
<gene>
    <name evidence="2" type="ORF">MOP44_22585</name>
</gene>
<evidence type="ECO:0000313" key="2">
    <source>
        <dbReference type="EMBL" id="UWZ83343.1"/>
    </source>
</evidence>
<keyword evidence="3" id="KW-1185">Reference proteome</keyword>
<feature type="compositionally biased region" description="Basic and acidic residues" evidence="1">
    <location>
        <begin position="27"/>
        <end position="57"/>
    </location>
</feature>
<proteinExistence type="predicted"/>
<evidence type="ECO:0000256" key="1">
    <source>
        <dbReference type="SAM" id="MobiDB-lite"/>
    </source>
</evidence>
<dbReference type="EMBL" id="CP093313">
    <property type="protein sequence ID" value="UWZ83343.1"/>
    <property type="molecule type" value="Genomic_DNA"/>
</dbReference>
<feature type="compositionally biased region" description="Polar residues" evidence="1">
    <location>
        <begin position="68"/>
        <end position="77"/>
    </location>
</feature>
<evidence type="ECO:0000313" key="3">
    <source>
        <dbReference type="Proteomes" id="UP001059380"/>
    </source>
</evidence>
<reference evidence="2" key="1">
    <citation type="submission" date="2021-04" db="EMBL/GenBank/DDBJ databases">
        <title>Phylogenetic analysis of Acidobacteriaceae.</title>
        <authorList>
            <person name="Qiu L."/>
            <person name="Zhang Q."/>
        </authorList>
    </citation>
    <scope>NUCLEOTIDE SEQUENCE</scope>
    <source>
        <strain evidence="2">DSM 25168</strain>
    </source>
</reference>
<name>A0A9J7BL29_9BACT</name>